<dbReference type="Proteomes" id="UP000053825">
    <property type="component" value="Unassembled WGS sequence"/>
</dbReference>
<dbReference type="GO" id="GO:0016787">
    <property type="term" value="F:hydrolase activity"/>
    <property type="evidence" value="ECO:0007669"/>
    <property type="project" value="UniProtKB-KW"/>
</dbReference>
<dbReference type="EMBL" id="KQ414667">
    <property type="protein sequence ID" value="KOC64840.1"/>
    <property type="molecule type" value="Genomic_DNA"/>
</dbReference>
<reference evidence="7 8" key="1">
    <citation type="submission" date="2015-07" db="EMBL/GenBank/DDBJ databases">
        <title>The genome of Habropoda laboriosa.</title>
        <authorList>
            <person name="Pan H."/>
            <person name="Kapheim K."/>
        </authorList>
    </citation>
    <scope>NUCLEOTIDE SEQUENCE [LARGE SCALE GENOMIC DNA]</scope>
    <source>
        <strain evidence="7">0110345459</strain>
    </source>
</reference>
<organism evidence="7 8">
    <name type="scientific">Habropoda laboriosa</name>
    <dbReference type="NCBI Taxonomy" id="597456"/>
    <lineage>
        <taxon>Eukaryota</taxon>
        <taxon>Metazoa</taxon>
        <taxon>Ecdysozoa</taxon>
        <taxon>Arthropoda</taxon>
        <taxon>Hexapoda</taxon>
        <taxon>Insecta</taxon>
        <taxon>Pterygota</taxon>
        <taxon>Neoptera</taxon>
        <taxon>Endopterygota</taxon>
        <taxon>Hymenoptera</taxon>
        <taxon>Apocrita</taxon>
        <taxon>Aculeata</taxon>
        <taxon>Apoidea</taxon>
        <taxon>Anthophila</taxon>
        <taxon>Apidae</taxon>
        <taxon>Habropoda</taxon>
    </lineage>
</organism>
<dbReference type="PANTHER" id="PTHR21314:SF0">
    <property type="entry name" value="QUEUOSINE 5'-PHOSPHATE N-GLYCOSYLASE_HYDROLASE"/>
    <property type="match status" value="1"/>
</dbReference>
<evidence type="ECO:0000313" key="8">
    <source>
        <dbReference type="Proteomes" id="UP000053825"/>
    </source>
</evidence>
<accession>A0A0L7R1W6</accession>
<gene>
    <name evidence="7" type="ORF">WH47_00343</name>
</gene>
<keyword evidence="1 6" id="KW-0378">Hydrolase</keyword>
<dbReference type="GO" id="GO:0006400">
    <property type="term" value="P:tRNA modification"/>
    <property type="evidence" value="ECO:0007669"/>
    <property type="project" value="TreeGrafter"/>
</dbReference>
<comment type="function">
    <text evidence="6">Catalyzes the hydrolysis of queuosine 5'-phosphate, releasing the nucleobase queuine (q). Is required for salvage of queuine from exogenous queuosine (Q) that is imported and then converted to queuosine 5'-phosphate intracellularly.</text>
</comment>
<evidence type="ECO:0000256" key="4">
    <source>
        <dbReference type="ARBA" id="ARBA00035393"/>
    </source>
</evidence>
<name>A0A0L7R1W6_9HYME</name>
<dbReference type="EC" id="3.2.2.-" evidence="6"/>
<evidence type="ECO:0000256" key="1">
    <source>
        <dbReference type="ARBA" id="ARBA00022801"/>
    </source>
</evidence>
<sequence>MRSLMPKESARIIASLSKNVTVEEKGVNDLAFAVLEGLKKNVISVNNFSQIQFHPSSKHPKAVDWIFFLDTLNYSFWSKKDFPKWTVNGQTGYFALCAAVKRAIDEGKEIIDPKYYSQITVAEVDEIFRGDNEIPIPLLDERVKSLRDTGKVLLEKYDGTFTTCIERCSRSAEQLLKLVADDFESYRDEAVYEVAGARHEVSFYKRAQILVGDIWACFKGEGIGAFKDIDCITMFADYRVPQVLVYFGAMRYSDDLLKRLQSAGPKWRTVDNIVFRISSMLKPFVVLFHWAKRKNLSLQAARNVELENGSQDEIEIRGCSIEAVERVSDKVKALIESDPDLKLNETDINAILIDHFLWDYRREHADELEFIPFHKTRCIYY</sequence>
<comment type="similarity">
    <text evidence="2 6">Belongs to the QNG1 protein family.</text>
</comment>
<dbReference type="OrthoDB" id="416777at2759"/>
<evidence type="ECO:0000256" key="6">
    <source>
        <dbReference type="RuleBase" id="RU365002"/>
    </source>
</evidence>
<keyword evidence="8" id="KW-1185">Reference proteome</keyword>
<protein>
    <recommendedName>
        <fullName evidence="3 6">Queuosine 5'-phosphate N-glycosylase/hydrolase</fullName>
        <ecNumber evidence="6">3.2.2.-</ecNumber>
    </recommendedName>
    <alternativeName>
        <fullName evidence="4 6">Queuosine-nucleotide N-glycosylase/hydrolase</fullName>
    </alternativeName>
</protein>
<dbReference type="AlphaFoldDB" id="A0A0L7R1W6"/>
<evidence type="ECO:0000256" key="3">
    <source>
        <dbReference type="ARBA" id="ARBA00035306"/>
    </source>
</evidence>
<evidence type="ECO:0000313" key="7">
    <source>
        <dbReference type="EMBL" id="KOC64840.1"/>
    </source>
</evidence>
<dbReference type="InterPro" id="IPR019438">
    <property type="entry name" value="Q_salvage"/>
</dbReference>
<dbReference type="STRING" id="597456.A0A0L7R1W6"/>
<dbReference type="PANTHER" id="PTHR21314">
    <property type="entry name" value="QUEUOSINE 5'-PHOSPHATE N-GLYCOSYLASE_HYDROLASE-RELATED"/>
    <property type="match status" value="1"/>
</dbReference>
<proteinExistence type="inferred from homology"/>
<dbReference type="Pfam" id="PF10343">
    <property type="entry name" value="Q_salvage"/>
    <property type="match status" value="2"/>
</dbReference>
<evidence type="ECO:0000256" key="5">
    <source>
        <dbReference type="ARBA" id="ARBA00048204"/>
    </source>
</evidence>
<evidence type="ECO:0000256" key="2">
    <source>
        <dbReference type="ARBA" id="ARBA00035119"/>
    </source>
</evidence>
<comment type="catalytic activity">
    <reaction evidence="5 6">
        <text>queuosine 5'-phosphate + H2O = queuine + D-ribose 5-phosphate</text>
        <dbReference type="Rhea" id="RHEA:75387"/>
        <dbReference type="ChEBI" id="CHEBI:15377"/>
        <dbReference type="ChEBI" id="CHEBI:17433"/>
        <dbReference type="ChEBI" id="CHEBI:78346"/>
        <dbReference type="ChEBI" id="CHEBI:194371"/>
    </reaction>
    <physiologicalReaction direction="left-to-right" evidence="5 6">
        <dbReference type="Rhea" id="RHEA:75388"/>
    </physiologicalReaction>
</comment>